<dbReference type="AlphaFoldDB" id="A0A1I8IY87"/>
<evidence type="ECO:0000313" key="9">
    <source>
        <dbReference type="Proteomes" id="UP000095280"/>
    </source>
</evidence>
<dbReference type="PANTHER" id="PTHR10183:SF379">
    <property type="entry name" value="CALPAIN-5"/>
    <property type="match status" value="1"/>
</dbReference>
<evidence type="ECO:0000256" key="1">
    <source>
        <dbReference type="ARBA" id="ARBA00007623"/>
    </source>
</evidence>
<keyword evidence="9" id="KW-1185">Reference proteome</keyword>
<feature type="active site" evidence="5 6">
    <location>
        <position position="354"/>
    </location>
</feature>
<dbReference type="Pfam" id="PF00648">
    <property type="entry name" value="Peptidase_C2"/>
    <property type="match status" value="1"/>
</dbReference>
<dbReference type="InterPro" id="IPR000169">
    <property type="entry name" value="Pept_cys_AS"/>
</dbReference>
<dbReference type="Proteomes" id="UP000095280">
    <property type="component" value="Unplaced"/>
</dbReference>
<reference evidence="10" key="1">
    <citation type="submission" date="2016-11" db="UniProtKB">
        <authorList>
            <consortium name="WormBaseParasite"/>
        </authorList>
    </citation>
    <scope>IDENTIFICATION</scope>
</reference>
<dbReference type="InterPro" id="IPR038765">
    <property type="entry name" value="Papain-like_cys_pep_sf"/>
</dbReference>
<dbReference type="PRINTS" id="PR00704">
    <property type="entry name" value="CALPAIN"/>
</dbReference>
<evidence type="ECO:0000256" key="2">
    <source>
        <dbReference type="ARBA" id="ARBA00022670"/>
    </source>
</evidence>
<evidence type="ECO:0000256" key="4">
    <source>
        <dbReference type="ARBA" id="ARBA00022807"/>
    </source>
</evidence>
<evidence type="ECO:0000256" key="5">
    <source>
        <dbReference type="PIRSR" id="PIRSR622684-1"/>
    </source>
</evidence>
<dbReference type="InterPro" id="IPR001300">
    <property type="entry name" value="Peptidase_C2_calpain_cat"/>
</dbReference>
<feature type="region of interest" description="Disordered" evidence="7">
    <location>
        <begin position="565"/>
        <end position="600"/>
    </location>
</feature>
<comment type="similarity">
    <text evidence="1">Belongs to the peptidase C2 family.</text>
</comment>
<dbReference type="SMART" id="SM00230">
    <property type="entry name" value="CysPc"/>
    <property type="match status" value="1"/>
</dbReference>
<dbReference type="GO" id="GO:0006508">
    <property type="term" value="P:proteolysis"/>
    <property type="evidence" value="ECO:0007669"/>
    <property type="project" value="UniProtKB-KW"/>
</dbReference>
<dbReference type="GO" id="GO:0004198">
    <property type="term" value="F:calcium-dependent cysteine-type endopeptidase activity"/>
    <property type="evidence" value="ECO:0007669"/>
    <property type="project" value="InterPro"/>
</dbReference>
<evidence type="ECO:0000313" key="10">
    <source>
        <dbReference type="WBParaSite" id="maker-uti_cns_0019392-snap-gene-0.2-mRNA-1"/>
    </source>
</evidence>
<protein>
    <submittedName>
        <fullName evidence="10">Calpain catalytic domain-containing protein</fullName>
    </submittedName>
</protein>
<dbReference type="PROSITE" id="PS50203">
    <property type="entry name" value="CALPAIN_CAT"/>
    <property type="match status" value="1"/>
</dbReference>
<keyword evidence="3 6" id="KW-0378">Hydrolase</keyword>
<dbReference type="SUPFAM" id="SSF54001">
    <property type="entry name" value="Cysteine proteinases"/>
    <property type="match status" value="1"/>
</dbReference>
<evidence type="ECO:0000256" key="6">
    <source>
        <dbReference type="PROSITE-ProRule" id="PRU00239"/>
    </source>
</evidence>
<feature type="active site" evidence="5 6">
    <location>
        <position position="378"/>
    </location>
</feature>
<feature type="active site" evidence="5 6">
    <location>
        <position position="195"/>
    </location>
</feature>
<proteinExistence type="inferred from homology"/>
<accession>A0A1I8IY87</accession>
<dbReference type="PANTHER" id="PTHR10183">
    <property type="entry name" value="CALPAIN"/>
    <property type="match status" value="1"/>
</dbReference>
<evidence type="ECO:0000256" key="7">
    <source>
        <dbReference type="SAM" id="MobiDB-lite"/>
    </source>
</evidence>
<organism evidence="9 10">
    <name type="scientific">Macrostomum lignano</name>
    <dbReference type="NCBI Taxonomy" id="282301"/>
    <lineage>
        <taxon>Eukaryota</taxon>
        <taxon>Metazoa</taxon>
        <taxon>Spiralia</taxon>
        <taxon>Lophotrochozoa</taxon>
        <taxon>Platyhelminthes</taxon>
        <taxon>Rhabditophora</taxon>
        <taxon>Macrostomorpha</taxon>
        <taxon>Macrostomida</taxon>
        <taxon>Macrostomidae</taxon>
        <taxon>Macrostomum</taxon>
    </lineage>
</organism>
<keyword evidence="4 6" id="KW-0788">Thiol protease</keyword>
<dbReference type="Gene3D" id="3.90.70.10">
    <property type="entry name" value="Cysteine proteinases"/>
    <property type="match status" value="1"/>
</dbReference>
<evidence type="ECO:0000256" key="3">
    <source>
        <dbReference type="ARBA" id="ARBA00022801"/>
    </source>
</evidence>
<dbReference type="GO" id="GO:0005737">
    <property type="term" value="C:cytoplasm"/>
    <property type="evidence" value="ECO:0007669"/>
    <property type="project" value="TreeGrafter"/>
</dbReference>
<dbReference type="InterPro" id="IPR022684">
    <property type="entry name" value="Calpain_cysteine_protease"/>
</dbReference>
<sequence length="690" mass="76721">NGFALVILFRCANVKTEALEILFDIGVAQRHLPQSEVESGRHRDEDLVTAVSSREIKFSSSPCCTFRSNEDECKMPKGQQRKHSWLSCVTDEGSEKENGNEKKCNETKSQTPHHLFISKRAMNVVQNAKIILDLQKSGKLFEDPEFPADDRAISFAEKKSGFTWRRPSEIHGTNAKFIKDGFSISDINQGLLGNCWILASVAALTERKDLMAKMVNKAQVMSGSQYRGAFRFRFRPFGREVEIMVDDRLPTDKDGPVYARPYKGEYWVCLLEKALAKLHGCYEALEGGFYIGKPGQPDRRCRFFWYPNEEWLVSSYLEKCVAKKLLIGAGTKSENRLTDKSLRISKNVGLSPSHAYAVTGVERVQQHGRSVSLIRISNPWGPLAGVEWRGLWSDFDPDWTNEQMSKVELVKRADGQNWMEVRDFMEFFSQVTVLHLAKNVDSGTTRLLSCNAPRFHRRPQNQRCIGSSLAAHWPLARCPAGTTMTGIWLWWQQVAGHRAKHGAAQDAVAAAANDQHRWLQAERQLAQRGADLGRHPLVAERPSNHRLELGRLLQPALPGVLEAVGRGGSEGGRGGHRRRVDNAEQLDSVGGSGEPAGVESQGLRWGGGLGRSDGSPQLVTDCSEFALRCFGWPSGVRAGRGHGKRQNSSIRTAKQLANSADLHLLQRHAPAAHTATSASLCAEVAAIWVK</sequence>
<dbReference type="PROSITE" id="PS00139">
    <property type="entry name" value="THIOL_PROTEASE_CYS"/>
    <property type="match status" value="1"/>
</dbReference>
<feature type="domain" description="Calpain catalytic" evidence="8">
    <location>
        <begin position="140"/>
        <end position="437"/>
    </location>
</feature>
<name>A0A1I8IY87_9PLAT</name>
<evidence type="ECO:0000259" key="8">
    <source>
        <dbReference type="PROSITE" id="PS50203"/>
    </source>
</evidence>
<keyword evidence="2 6" id="KW-0645">Protease</keyword>
<dbReference type="WBParaSite" id="maker-uti_cns_0019392-snap-gene-0.2-mRNA-1">
    <property type="protein sequence ID" value="maker-uti_cns_0019392-snap-gene-0.2-mRNA-1"/>
    <property type="gene ID" value="maker-uti_cns_0019392-snap-gene-0.2"/>
</dbReference>